<proteinExistence type="predicted"/>
<gene>
    <name evidence="1" type="ORF">ROE7235_01363</name>
</gene>
<dbReference type="AlphaFoldDB" id="A0A3B0M7F3"/>
<reference evidence="2" key="1">
    <citation type="submission" date="2018-08" db="EMBL/GenBank/DDBJ databases">
        <authorList>
            <person name="Rodrigo-Torres L."/>
            <person name="Arahal R. D."/>
            <person name="Lucena T."/>
        </authorList>
    </citation>
    <scope>NUCLEOTIDE SEQUENCE [LARGE SCALE GENOMIC DNA]</scope>
    <source>
        <strain evidence="2">CECT 7235</strain>
    </source>
</reference>
<sequence>MRANQLGKLLVKQTASDSCLQLFDIEIIDADGRYPGVVRAVAYLVVKCEALLIMANCDLIGGQRIAGEVRRHVGGRELPFAQRNLMLELRHRAR</sequence>
<dbReference type="Proteomes" id="UP000272908">
    <property type="component" value="Unassembled WGS sequence"/>
</dbReference>
<evidence type="ECO:0000313" key="2">
    <source>
        <dbReference type="Proteomes" id="UP000272908"/>
    </source>
</evidence>
<name>A0A3B0M7F3_9RHOB</name>
<dbReference type="EMBL" id="UIHC01000009">
    <property type="protein sequence ID" value="SUZ31613.1"/>
    <property type="molecule type" value="Genomic_DNA"/>
</dbReference>
<protein>
    <submittedName>
        <fullName evidence="1">Uncharacterized protein</fullName>
    </submittedName>
</protein>
<evidence type="ECO:0000313" key="1">
    <source>
        <dbReference type="EMBL" id="SUZ31613.1"/>
    </source>
</evidence>
<accession>A0A3B0M7F3</accession>
<organism evidence="1 2">
    <name type="scientific">Roseinatronobacter ekhonensis</name>
    <dbReference type="NCBI Taxonomy" id="254356"/>
    <lineage>
        <taxon>Bacteria</taxon>
        <taxon>Pseudomonadati</taxon>
        <taxon>Pseudomonadota</taxon>
        <taxon>Alphaproteobacteria</taxon>
        <taxon>Rhodobacterales</taxon>
        <taxon>Paracoccaceae</taxon>
        <taxon>Roseinatronobacter</taxon>
    </lineage>
</organism>
<keyword evidence="2" id="KW-1185">Reference proteome</keyword>